<dbReference type="SMART" id="SM01134">
    <property type="entry name" value="DeoRC"/>
    <property type="match status" value="1"/>
</dbReference>
<dbReference type="RefSeq" id="WP_254164348.1">
    <property type="nucleotide sequence ID" value="NZ_JANAFB010000001.1"/>
</dbReference>
<dbReference type="InterPro" id="IPR036390">
    <property type="entry name" value="WH_DNA-bd_sf"/>
</dbReference>
<dbReference type="Gene3D" id="1.10.10.10">
    <property type="entry name" value="Winged helix-like DNA-binding domain superfamily/Winged helix DNA-binding domain"/>
    <property type="match status" value="1"/>
</dbReference>
<dbReference type="InterPro" id="IPR037171">
    <property type="entry name" value="NagB/RpiA_transferase-like"/>
</dbReference>
<dbReference type="InterPro" id="IPR050313">
    <property type="entry name" value="Carb_Metab_HTH_regulators"/>
</dbReference>
<dbReference type="SUPFAM" id="SSF46785">
    <property type="entry name" value="Winged helix' DNA-binding domain"/>
    <property type="match status" value="1"/>
</dbReference>
<evidence type="ECO:0000313" key="5">
    <source>
        <dbReference type="EMBL" id="MCP3424631.1"/>
    </source>
</evidence>
<comment type="caution">
    <text evidence="5">The sequence shown here is derived from an EMBL/GenBank/DDBJ whole genome shotgun (WGS) entry which is preliminary data.</text>
</comment>
<keyword evidence="2 5" id="KW-0238">DNA-binding</keyword>
<name>A0A9X2KK41_9MICC</name>
<dbReference type="InterPro" id="IPR014036">
    <property type="entry name" value="DeoR-like_C"/>
</dbReference>
<evidence type="ECO:0000313" key="6">
    <source>
        <dbReference type="Proteomes" id="UP001139502"/>
    </source>
</evidence>
<dbReference type="Gene3D" id="3.40.50.1360">
    <property type="match status" value="1"/>
</dbReference>
<feature type="domain" description="HTH deoR-type" evidence="4">
    <location>
        <begin position="8"/>
        <end position="63"/>
    </location>
</feature>
<dbReference type="Pfam" id="PF00455">
    <property type="entry name" value="DeoRC"/>
    <property type="match status" value="1"/>
</dbReference>
<dbReference type="PROSITE" id="PS51000">
    <property type="entry name" value="HTH_DEOR_2"/>
    <property type="match status" value="1"/>
</dbReference>
<dbReference type="PANTHER" id="PTHR30363:SF44">
    <property type="entry name" value="AGA OPERON TRANSCRIPTIONAL REPRESSOR-RELATED"/>
    <property type="match status" value="1"/>
</dbReference>
<dbReference type="GO" id="GO:0003700">
    <property type="term" value="F:DNA-binding transcription factor activity"/>
    <property type="evidence" value="ECO:0007669"/>
    <property type="project" value="InterPro"/>
</dbReference>
<keyword evidence="1" id="KW-0805">Transcription regulation</keyword>
<protein>
    <submittedName>
        <fullName evidence="5">DeoR/GlpR family DNA-binding transcription regulator</fullName>
    </submittedName>
</protein>
<dbReference type="AlphaFoldDB" id="A0A9X2KK41"/>
<dbReference type="SMART" id="SM00420">
    <property type="entry name" value="HTH_DEOR"/>
    <property type="match status" value="1"/>
</dbReference>
<dbReference type="Proteomes" id="UP001139502">
    <property type="component" value="Unassembled WGS sequence"/>
</dbReference>
<keyword evidence="3" id="KW-0804">Transcription</keyword>
<organism evidence="5 6">
    <name type="scientific">Rothia santali</name>
    <dbReference type="NCBI Taxonomy" id="2949643"/>
    <lineage>
        <taxon>Bacteria</taxon>
        <taxon>Bacillati</taxon>
        <taxon>Actinomycetota</taxon>
        <taxon>Actinomycetes</taxon>
        <taxon>Micrococcales</taxon>
        <taxon>Micrococcaceae</taxon>
        <taxon>Rothia</taxon>
    </lineage>
</organism>
<accession>A0A9X2KK41</accession>
<evidence type="ECO:0000256" key="2">
    <source>
        <dbReference type="ARBA" id="ARBA00023125"/>
    </source>
</evidence>
<dbReference type="InterPro" id="IPR036388">
    <property type="entry name" value="WH-like_DNA-bd_sf"/>
</dbReference>
<dbReference type="PRINTS" id="PR00037">
    <property type="entry name" value="HTHLACR"/>
</dbReference>
<dbReference type="SUPFAM" id="SSF100950">
    <property type="entry name" value="NagB/RpiA/CoA transferase-like"/>
    <property type="match status" value="1"/>
</dbReference>
<proteinExistence type="predicted"/>
<gene>
    <name evidence="5" type="ORF">NBM05_00910</name>
</gene>
<dbReference type="PANTHER" id="PTHR30363">
    <property type="entry name" value="HTH-TYPE TRANSCRIPTIONAL REGULATOR SRLR-RELATED"/>
    <property type="match status" value="1"/>
</dbReference>
<dbReference type="PROSITE" id="PS00894">
    <property type="entry name" value="HTH_DEOR_1"/>
    <property type="match status" value="1"/>
</dbReference>
<dbReference type="InterPro" id="IPR018356">
    <property type="entry name" value="Tscrpt_reg_HTH_DeoR_CS"/>
</dbReference>
<reference evidence="5" key="1">
    <citation type="submission" date="2022-06" db="EMBL/GenBank/DDBJ databases">
        <title>Rothia sp. isolated from sandalwood seedling.</title>
        <authorList>
            <person name="Tuikhar N."/>
            <person name="Kirdat K."/>
            <person name="Thorat V."/>
            <person name="Swetha P."/>
            <person name="Padma S."/>
            <person name="Sundararaj R."/>
            <person name="Yadav A."/>
        </authorList>
    </citation>
    <scope>NUCLEOTIDE SEQUENCE</scope>
    <source>
        <strain evidence="5">AR01</strain>
    </source>
</reference>
<keyword evidence="6" id="KW-1185">Reference proteome</keyword>
<dbReference type="Pfam" id="PF08220">
    <property type="entry name" value="HTH_DeoR"/>
    <property type="match status" value="1"/>
</dbReference>
<dbReference type="InterPro" id="IPR001034">
    <property type="entry name" value="DeoR_HTH"/>
</dbReference>
<sequence>MSNHQDFAEQRRHKIAELVRREGSVRLADLAEPFGVSEPTLRKDLSALERDGVLRRTHGGAIAVESRPVSTLAARKAHNIEAKRAIARICADLVEEGQSVYLDSGTTIEVMAGLLRRSTLNVLTNSPGVAMAVAEKPGVRHTLLGGEYNPVGGSVTGALTVETLERFHVDTAFIGVSGISPQGIFTVDVAESHVKRAAIGSARRVVVPLDTSKVGYRDYYQLTDLAHVDDVVSERRDADLARWCEEHGVRLHTP</sequence>
<dbReference type="EMBL" id="JANAFB010000001">
    <property type="protein sequence ID" value="MCP3424631.1"/>
    <property type="molecule type" value="Genomic_DNA"/>
</dbReference>
<evidence type="ECO:0000256" key="3">
    <source>
        <dbReference type="ARBA" id="ARBA00023163"/>
    </source>
</evidence>
<evidence type="ECO:0000256" key="1">
    <source>
        <dbReference type="ARBA" id="ARBA00023015"/>
    </source>
</evidence>
<dbReference type="GO" id="GO:0003677">
    <property type="term" value="F:DNA binding"/>
    <property type="evidence" value="ECO:0007669"/>
    <property type="project" value="UniProtKB-KW"/>
</dbReference>
<evidence type="ECO:0000259" key="4">
    <source>
        <dbReference type="PROSITE" id="PS51000"/>
    </source>
</evidence>